<evidence type="ECO:0000313" key="2">
    <source>
        <dbReference type="Proteomes" id="UP000183832"/>
    </source>
</evidence>
<name>A0A1J1ILX9_9DIPT</name>
<proteinExistence type="predicted"/>
<accession>A0A1J1ILX9</accession>
<dbReference type="AlphaFoldDB" id="A0A1J1ILX9"/>
<keyword evidence="2" id="KW-1185">Reference proteome</keyword>
<gene>
    <name evidence="1" type="ORF">CLUMA_CG012744</name>
</gene>
<evidence type="ECO:0000313" key="1">
    <source>
        <dbReference type="EMBL" id="CRK99473.1"/>
    </source>
</evidence>
<protein>
    <submittedName>
        <fullName evidence="1">CLUMA_CG012744, isoform A</fullName>
    </submittedName>
</protein>
<reference evidence="1 2" key="1">
    <citation type="submission" date="2015-04" db="EMBL/GenBank/DDBJ databases">
        <authorList>
            <person name="Syromyatnikov M.Y."/>
            <person name="Popov V.N."/>
        </authorList>
    </citation>
    <scope>NUCLEOTIDE SEQUENCE [LARGE SCALE GENOMIC DNA]</scope>
</reference>
<dbReference type="EMBL" id="CVRI01000050">
    <property type="protein sequence ID" value="CRK99473.1"/>
    <property type="molecule type" value="Genomic_DNA"/>
</dbReference>
<dbReference type="Proteomes" id="UP000183832">
    <property type="component" value="Unassembled WGS sequence"/>
</dbReference>
<organism evidence="1 2">
    <name type="scientific">Clunio marinus</name>
    <dbReference type="NCBI Taxonomy" id="568069"/>
    <lineage>
        <taxon>Eukaryota</taxon>
        <taxon>Metazoa</taxon>
        <taxon>Ecdysozoa</taxon>
        <taxon>Arthropoda</taxon>
        <taxon>Hexapoda</taxon>
        <taxon>Insecta</taxon>
        <taxon>Pterygota</taxon>
        <taxon>Neoptera</taxon>
        <taxon>Endopterygota</taxon>
        <taxon>Diptera</taxon>
        <taxon>Nematocera</taxon>
        <taxon>Chironomoidea</taxon>
        <taxon>Chironomidae</taxon>
        <taxon>Clunio</taxon>
    </lineage>
</organism>
<sequence length="66" mass="7934">MSIYSNNIPQTIYVNKKICFIANYNAIEMMMVKFELVDNPIQHLEKYLSKPGMKYSWRYHCIEINL</sequence>